<feature type="compositionally biased region" description="Basic residues" evidence="1">
    <location>
        <begin position="277"/>
        <end position="293"/>
    </location>
</feature>
<evidence type="ECO:0000313" key="3">
    <source>
        <dbReference type="EMBL" id="OAA74083.1"/>
    </source>
</evidence>
<dbReference type="PANTHER" id="PTHR39147">
    <property type="entry name" value="PROTEIN SPT21"/>
    <property type="match status" value="1"/>
</dbReference>
<proteinExistence type="predicted"/>
<dbReference type="GO" id="GO:0030466">
    <property type="term" value="P:silent mating-type cassette heterochromatin formation"/>
    <property type="evidence" value="ECO:0007669"/>
    <property type="project" value="TreeGrafter"/>
</dbReference>
<dbReference type="Gene3D" id="3.30.50.10">
    <property type="entry name" value="Erythroid Transcription Factor GATA-1, subunit A"/>
    <property type="match status" value="1"/>
</dbReference>
<dbReference type="InterPro" id="IPR042403">
    <property type="entry name" value="Spt21/Ams2"/>
</dbReference>
<feature type="region of interest" description="Disordered" evidence="1">
    <location>
        <begin position="722"/>
        <end position="761"/>
    </location>
</feature>
<feature type="compositionally biased region" description="Basic and acidic residues" evidence="1">
    <location>
        <begin position="406"/>
        <end position="420"/>
    </location>
</feature>
<feature type="domain" description="Ams2/SPT21 N-terminal" evidence="2">
    <location>
        <begin position="38"/>
        <end position="173"/>
    </location>
</feature>
<comment type="caution">
    <text evidence="3">The sequence shown here is derived from an EMBL/GenBank/DDBJ whole genome shotgun (WGS) entry which is preliminary data.</text>
</comment>
<organism evidence="3 4">
    <name type="scientific">Cordyceps fumosorosea (strain ARSEF 2679)</name>
    <name type="common">Isaria fumosorosea</name>
    <dbReference type="NCBI Taxonomy" id="1081104"/>
    <lineage>
        <taxon>Eukaryota</taxon>
        <taxon>Fungi</taxon>
        <taxon>Dikarya</taxon>
        <taxon>Ascomycota</taxon>
        <taxon>Pezizomycotina</taxon>
        <taxon>Sordariomycetes</taxon>
        <taxon>Hypocreomycetidae</taxon>
        <taxon>Hypocreales</taxon>
        <taxon>Cordycipitaceae</taxon>
        <taxon>Cordyceps</taxon>
    </lineage>
</organism>
<dbReference type="PANTHER" id="PTHR39147:SF1">
    <property type="entry name" value="PROTEIN SPT21"/>
    <property type="match status" value="1"/>
</dbReference>
<reference evidence="3 4" key="1">
    <citation type="journal article" date="2016" name="Genome Biol. Evol.">
        <title>Divergent and convergent evolution of fungal pathogenicity.</title>
        <authorList>
            <person name="Shang Y."/>
            <person name="Xiao G."/>
            <person name="Zheng P."/>
            <person name="Cen K."/>
            <person name="Zhan S."/>
            <person name="Wang C."/>
        </authorList>
    </citation>
    <scope>NUCLEOTIDE SEQUENCE [LARGE SCALE GENOMIC DNA]</scope>
    <source>
        <strain evidence="3 4">ARSEF 2679</strain>
    </source>
</reference>
<dbReference type="Pfam" id="PF25823">
    <property type="entry name" value="Ams2-SPT21_N"/>
    <property type="match status" value="1"/>
</dbReference>
<name>A0A168EPZ6_CORFA</name>
<dbReference type="SUPFAM" id="SSF57716">
    <property type="entry name" value="Glucocorticoid receptor-like (DNA-binding domain)"/>
    <property type="match status" value="1"/>
</dbReference>
<dbReference type="STRING" id="1081104.A0A168EPZ6"/>
<feature type="region of interest" description="Disordered" evidence="1">
    <location>
        <begin position="1063"/>
        <end position="1125"/>
    </location>
</feature>
<evidence type="ECO:0000313" key="4">
    <source>
        <dbReference type="Proteomes" id="UP000076744"/>
    </source>
</evidence>
<dbReference type="AlphaFoldDB" id="A0A168EPZ6"/>
<dbReference type="OrthoDB" id="3199820at2759"/>
<feature type="region of interest" description="Disordered" evidence="1">
    <location>
        <begin position="880"/>
        <end position="949"/>
    </location>
</feature>
<keyword evidence="4" id="KW-1185">Reference proteome</keyword>
<accession>A0A168EPZ6</accession>
<evidence type="ECO:0000259" key="2">
    <source>
        <dbReference type="Pfam" id="PF25823"/>
    </source>
</evidence>
<feature type="compositionally biased region" description="Basic and acidic residues" evidence="1">
    <location>
        <begin position="622"/>
        <end position="631"/>
    </location>
</feature>
<protein>
    <recommendedName>
        <fullName evidence="2">Ams2/SPT21 N-terminal domain-containing protein</fullName>
    </recommendedName>
</protein>
<feature type="region of interest" description="Disordered" evidence="1">
    <location>
        <begin position="204"/>
        <end position="335"/>
    </location>
</feature>
<feature type="compositionally biased region" description="Polar residues" evidence="1">
    <location>
        <begin position="1091"/>
        <end position="1120"/>
    </location>
</feature>
<feature type="compositionally biased region" description="Pro residues" evidence="1">
    <location>
        <begin position="743"/>
        <end position="753"/>
    </location>
</feature>
<feature type="region of interest" description="Disordered" evidence="1">
    <location>
        <begin position="353"/>
        <end position="527"/>
    </location>
</feature>
<dbReference type="InterPro" id="IPR013088">
    <property type="entry name" value="Znf_NHR/GATA"/>
</dbReference>
<feature type="region of interest" description="Disordered" evidence="1">
    <location>
        <begin position="542"/>
        <end position="694"/>
    </location>
</feature>
<sequence>MASPLPASNMGAGWNGNASQQQFQQQQMRPAEPNSNGVQVRSMGLKVQYTFDKDSKINCLARCPHTVHVQTIALDEVNTIGVIDLGVCVRAVSDCSPELAGQDCDYTIYAVDYSEPDTPLVGQGLLSLALDSLNRGDNPGQQPKLVTGRVTQNLLGVFSGGNRETLEVKLRLSGSAKPQWQTDVFDMAMTPGGVAEWNSLVQSNPQLGQPQHVSRVASPALSHGPPAVMPRRDSFGPAMQNSMDDVQRVAPIPVDPNSVPDNQGGSSRPSSRASNRAPRKRKPTGRPRGRPRKNPIEGNTSGYEDCTEGEDGPAKKRAKPTQVDKPNPFAGGPDSLRVAASASASLRNFRPVATNSEGAAGSHLQEVPRAPTPVPNGSAFPGRALNIRRESTLGQKPMSYAASTDGDARNHFSPQDDGRSPDSIAPTPAFSEDSPPEIGSSPPVPHATPFLRSSPPPSSPVLPPMPPSKMPRDASFLSDNMELFGEESLPPPQPNVPAPKAASRARNGKAQTNNARSVPIQVYQMQDGPQGQDLVHICSYNTTYPNTSQQQHWQPKQQPPGQQTPPELPPLKQSAPRPSPVTVPINKDRVPSPPGMAPTPPPTTDAVEKPPTPVADLPEVPVEAREIRRIAPEPVAQPAAEDKQRPSSQPPASTTPVLKAKKPLARSNSAGPLMMPNLPASEPAGPSTLAQTSAAEEDIPHFQLANPRRVYAAGAMEMVPASDPPAPIVRPGKPTMPEATMPPSEPIQPPPSSPNNRSNKNIVKKHAIKQRLEEAIMNGTMPPFCSNCGAIETPTWRKIWVQDREGVPEYAEYSEKPGRITAIEITQRDENEKPTQHRVIKKGLGPTDDKANWQELLLCNPCGIWLTKCKTHRPADRWDKDASRLGQERRKRGTGRSKKSRAKSDSAPNPISEAYLLTDAMGPPEPSSPKHDMSSTATRGLPSVTQGNSFTTDGYIIDAQSIPGSTHSAASGDGTARSPIDLELDQAMGTTKRLLFPSPRKPGTPKVLSTVDVNVVLTDDMCNQNKGIFGEKENMPIVTHEGLLECDDPEALFRNPVIARPSTPTNAKASVSAEPFKTPTRATPSHRPVTRSVSKSLRTVRSVSSPSQLALLQATPTKTPRSIRGLTSLARRRSPRNHQNSFGVCETPISKSISQFFSEPAFALDSEMDLDISNMHDPLMEFGNFLSTDAIMPSSPPRNGSALDASASFDYEPWAHWNVDDPTQGENE</sequence>
<dbReference type="EMBL" id="AZHB01000001">
    <property type="protein sequence ID" value="OAA74083.1"/>
    <property type="molecule type" value="Genomic_DNA"/>
</dbReference>
<dbReference type="Proteomes" id="UP000076744">
    <property type="component" value="Unassembled WGS sequence"/>
</dbReference>
<dbReference type="InterPro" id="IPR057725">
    <property type="entry name" value="Ams2-SPT21_N"/>
</dbReference>
<dbReference type="RefSeq" id="XP_018709041.1">
    <property type="nucleotide sequence ID" value="XM_018844591.1"/>
</dbReference>
<feature type="compositionally biased region" description="Low complexity" evidence="1">
    <location>
        <begin position="266"/>
        <end position="276"/>
    </location>
</feature>
<feature type="compositionally biased region" description="Polar residues" evidence="1">
    <location>
        <begin position="646"/>
        <end position="656"/>
    </location>
</feature>
<feature type="compositionally biased region" description="Pro residues" evidence="1">
    <location>
        <begin position="591"/>
        <end position="603"/>
    </location>
</feature>
<evidence type="ECO:0000256" key="1">
    <source>
        <dbReference type="SAM" id="MobiDB-lite"/>
    </source>
</evidence>
<dbReference type="GeneID" id="30017276"/>
<dbReference type="GO" id="GO:0008270">
    <property type="term" value="F:zinc ion binding"/>
    <property type="evidence" value="ECO:0007669"/>
    <property type="project" value="InterPro"/>
</dbReference>
<feature type="compositionally biased region" description="Polar residues" evidence="1">
    <location>
        <begin position="934"/>
        <end position="949"/>
    </location>
</feature>
<feature type="compositionally biased region" description="Low complexity" evidence="1">
    <location>
        <begin position="549"/>
        <end position="561"/>
    </location>
</feature>
<gene>
    <name evidence="3" type="ORF">ISF_00984</name>
</gene>
<dbReference type="GO" id="GO:0006357">
    <property type="term" value="P:regulation of transcription by RNA polymerase II"/>
    <property type="evidence" value="ECO:0007669"/>
    <property type="project" value="TreeGrafter"/>
</dbReference>
<feature type="region of interest" description="Disordered" evidence="1">
    <location>
        <begin position="1"/>
        <end position="37"/>
    </location>
</feature>
<dbReference type="GO" id="GO:0000183">
    <property type="term" value="P:rDNA heterochromatin formation"/>
    <property type="evidence" value="ECO:0007669"/>
    <property type="project" value="TreeGrafter"/>
</dbReference>
<feature type="compositionally biased region" description="Pro residues" evidence="1">
    <location>
        <begin position="454"/>
        <end position="469"/>
    </location>
</feature>
<feature type="compositionally biased region" description="Basic residues" evidence="1">
    <location>
        <begin position="889"/>
        <end position="901"/>
    </location>
</feature>